<feature type="region of interest" description="Disordered" evidence="1">
    <location>
        <begin position="35"/>
        <end position="69"/>
    </location>
</feature>
<reference evidence="3" key="1">
    <citation type="submission" date="2016-10" db="EMBL/GenBank/DDBJ databases">
        <authorList>
            <person name="Jeantristanb JTB J.-T."/>
            <person name="Ricardo R."/>
        </authorList>
    </citation>
    <scope>NUCLEOTIDE SEQUENCE [LARGE SCALE GENOMIC DNA]</scope>
</reference>
<evidence type="ECO:0000256" key="1">
    <source>
        <dbReference type="SAM" id="MobiDB-lite"/>
    </source>
</evidence>
<feature type="compositionally biased region" description="Low complexity" evidence="1">
    <location>
        <begin position="1"/>
        <end position="11"/>
    </location>
</feature>
<gene>
    <name evidence="2" type="ORF">BZ3500_MVSOF-1268-A1-R1_CHR11-2G03336</name>
</gene>
<name>A0A2X0N7C1_9BASI</name>
<feature type="compositionally biased region" description="Low complexity" evidence="1">
    <location>
        <begin position="37"/>
        <end position="58"/>
    </location>
</feature>
<accession>A0A2X0N7C1</accession>
<proteinExistence type="predicted"/>
<keyword evidence="3" id="KW-1185">Reference proteome</keyword>
<organism evidence="2 3">
    <name type="scientific">Microbotryum saponariae</name>
    <dbReference type="NCBI Taxonomy" id="289078"/>
    <lineage>
        <taxon>Eukaryota</taxon>
        <taxon>Fungi</taxon>
        <taxon>Dikarya</taxon>
        <taxon>Basidiomycota</taxon>
        <taxon>Pucciniomycotina</taxon>
        <taxon>Microbotryomycetes</taxon>
        <taxon>Microbotryales</taxon>
        <taxon>Microbotryaceae</taxon>
        <taxon>Microbotryum</taxon>
    </lineage>
</organism>
<sequence length="399" mass="42841">MATASTSTSTANPNPDELDPATLFNFASLQLHVPRHAASPDGSSSSPPPATSASSIAPLGPEERKSVDEWVSQVAEGEERKCAYLVGRRRSREEALRLGAGDESLPFYLVIKLPRQPVLDRAQAAAFFLPCTSTSSPSGHLTLAPHLLLTADASFVEGCDPPTTTNASSTSRTQPRPSLRPETTVQDPKDDEDDDPHRPHLHPSASPANSTSIGLGIGQSPTTSIPSLQTASLSMLGGPKVPLTPSPLPTKREKDLGYVKEVESVPLWSCTFDTGGDQSEHERERFGVREAKGKRKQSGGRVWVGRLGGEQGDGPWMGVWEFRGDVAYVRSRLVAPRLCLTLNVAFRDDPGLGEMMRKLGRQGAAAGGVEHLDGEETYDPDEYLVESFEGARSLGPDQQ</sequence>
<evidence type="ECO:0000313" key="2">
    <source>
        <dbReference type="EMBL" id="SCZ95182.1"/>
    </source>
</evidence>
<dbReference type="STRING" id="289078.A0A2X0N7C1"/>
<dbReference type="Proteomes" id="UP000249723">
    <property type="component" value="Unassembled WGS sequence"/>
</dbReference>
<feature type="region of interest" description="Disordered" evidence="1">
    <location>
        <begin position="159"/>
        <end position="226"/>
    </location>
</feature>
<feature type="compositionally biased region" description="Polar residues" evidence="1">
    <location>
        <begin position="206"/>
        <end position="226"/>
    </location>
</feature>
<dbReference type="EMBL" id="FMWP01000061">
    <property type="protein sequence ID" value="SCZ95182.1"/>
    <property type="molecule type" value="Genomic_DNA"/>
</dbReference>
<protein>
    <submittedName>
        <fullName evidence="2">BZ3500_MvSof-1268-A1-R1_Chr11-2g03336 protein</fullName>
    </submittedName>
</protein>
<feature type="compositionally biased region" description="Polar residues" evidence="1">
    <location>
        <begin position="162"/>
        <end position="186"/>
    </location>
</feature>
<evidence type="ECO:0000313" key="3">
    <source>
        <dbReference type="Proteomes" id="UP000249723"/>
    </source>
</evidence>
<feature type="region of interest" description="Disordered" evidence="1">
    <location>
        <begin position="1"/>
        <end position="21"/>
    </location>
</feature>
<dbReference type="AlphaFoldDB" id="A0A2X0N7C1"/>